<keyword evidence="1" id="KW-1133">Transmembrane helix</keyword>
<dbReference type="PANTHER" id="PTHR45830">
    <property type="entry name" value="SERPENTINE RECEPTOR, CLASS I"/>
    <property type="match status" value="1"/>
</dbReference>
<dbReference type="EMBL" id="BTRK01000004">
    <property type="protein sequence ID" value="GMR47088.1"/>
    <property type="molecule type" value="Genomic_DNA"/>
</dbReference>
<dbReference type="InterPro" id="IPR019429">
    <property type="entry name" value="7TM_GPCR_serpentine_rcpt_Sri"/>
</dbReference>
<accession>A0AAN5CMD0</accession>
<feature type="transmembrane region" description="Helical" evidence="1">
    <location>
        <begin position="103"/>
        <end position="124"/>
    </location>
</feature>
<evidence type="ECO:0000313" key="2">
    <source>
        <dbReference type="EMBL" id="GMR47088.1"/>
    </source>
</evidence>
<name>A0AAN5CMD0_9BILA</name>
<dbReference type="AlphaFoldDB" id="A0AAN5CMD0"/>
<dbReference type="PANTHER" id="PTHR45830:SF15">
    <property type="entry name" value="SERPENTINE RECEPTOR, CLASS I"/>
    <property type="match status" value="1"/>
</dbReference>
<evidence type="ECO:0008006" key="4">
    <source>
        <dbReference type="Google" id="ProtNLM"/>
    </source>
</evidence>
<dbReference type="Pfam" id="PF10327">
    <property type="entry name" value="7TM_GPCR_Sri"/>
    <property type="match status" value="1"/>
</dbReference>
<dbReference type="SUPFAM" id="SSF81321">
    <property type="entry name" value="Family A G protein-coupled receptor-like"/>
    <property type="match status" value="1"/>
</dbReference>
<evidence type="ECO:0000313" key="3">
    <source>
        <dbReference type="Proteomes" id="UP001328107"/>
    </source>
</evidence>
<proteinExistence type="predicted"/>
<feature type="transmembrane region" description="Helical" evidence="1">
    <location>
        <begin position="201"/>
        <end position="228"/>
    </location>
</feature>
<feature type="transmembrane region" description="Helical" evidence="1">
    <location>
        <begin position="58"/>
        <end position="91"/>
    </location>
</feature>
<feature type="transmembrane region" description="Helical" evidence="1">
    <location>
        <begin position="279"/>
        <end position="301"/>
    </location>
</feature>
<keyword evidence="1" id="KW-0472">Membrane</keyword>
<organism evidence="2 3">
    <name type="scientific">Pristionchus mayeri</name>
    <dbReference type="NCBI Taxonomy" id="1317129"/>
    <lineage>
        <taxon>Eukaryota</taxon>
        <taxon>Metazoa</taxon>
        <taxon>Ecdysozoa</taxon>
        <taxon>Nematoda</taxon>
        <taxon>Chromadorea</taxon>
        <taxon>Rhabditida</taxon>
        <taxon>Rhabditina</taxon>
        <taxon>Diplogasteromorpha</taxon>
        <taxon>Diplogasteroidea</taxon>
        <taxon>Neodiplogasteridae</taxon>
        <taxon>Pristionchus</taxon>
    </lineage>
</organism>
<feature type="transmembrane region" description="Helical" evidence="1">
    <location>
        <begin position="145"/>
        <end position="165"/>
    </location>
</feature>
<evidence type="ECO:0000256" key="1">
    <source>
        <dbReference type="SAM" id="Phobius"/>
    </source>
</evidence>
<keyword evidence="3" id="KW-1185">Reference proteome</keyword>
<feature type="transmembrane region" description="Helical" evidence="1">
    <location>
        <begin position="24"/>
        <end position="46"/>
    </location>
</feature>
<keyword evidence="1" id="KW-0812">Transmembrane</keyword>
<protein>
    <recommendedName>
        <fullName evidence="4">G protein-coupled receptor</fullName>
    </recommendedName>
</protein>
<dbReference type="Proteomes" id="UP001328107">
    <property type="component" value="Unassembled WGS sequence"/>
</dbReference>
<feature type="transmembrane region" description="Helical" evidence="1">
    <location>
        <begin position="249"/>
        <end position="273"/>
    </location>
</feature>
<reference evidence="3" key="1">
    <citation type="submission" date="2022-10" db="EMBL/GenBank/DDBJ databases">
        <title>Genome assembly of Pristionchus species.</title>
        <authorList>
            <person name="Yoshida K."/>
            <person name="Sommer R.J."/>
        </authorList>
    </citation>
    <scope>NUCLEOTIDE SEQUENCE [LARGE SCALE GENOMIC DNA]</scope>
    <source>
        <strain evidence="3">RS5460</strain>
    </source>
</reference>
<comment type="caution">
    <text evidence="2">The sequence shown here is derived from an EMBL/GenBank/DDBJ whole genome shotgun (WGS) entry which is preliminary data.</text>
</comment>
<sequence length="340" mass="38742">MAPADTPITVFKHSAGIINWYTGINYGLTIASFFIDSLVVYIIIFYTPRTSLGYRKHLLMVMGVGISTTLYLCLIFQPVTTAPLSCIYALGLIQSVVHLDTHLSFTIFVCAVALNAPPLANCFLYRHQCIMVGNSRFKFSERLLFPFRIFLYVYFLVHGIAVYFMRYPADGQAKFVNGKLHGFTTEERDGLACYDMQRFKIFLIVVCFTCGVCFLLILMICYHIFTVLHSHQALSEKTKEYHKSMTRSLIIQSTMIAVNVIGPLFVYFIQFSFEFRSDVYSLIAFEVISTYSAIFGILLILQTPAYREGIKTFFSHRTHQDLIEVVPKSPSTLSPHNWSG</sequence>
<gene>
    <name evidence="2" type="ORF">PMAYCL1PPCAC_17283</name>
</gene>